<feature type="compositionally biased region" description="Low complexity" evidence="1">
    <location>
        <begin position="183"/>
        <end position="212"/>
    </location>
</feature>
<feature type="region of interest" description="Disordered" evidence="1">
    <location>
        <begin position="124"/>
        <end position="170"/>
    </location>
</feature>
<gene>
    <name evidence="3" type="ORF">B0H63DRAFT_510470</name>
</gene>
<feature type="compositionally biased region" description="Low complexity" evidence="1">
    <location>
        <begin position="128"/>
        <end position="170"/>
    </location>
</feature>
<name>A0AAE0TZX9_9PEZI</name>
<evidence type="ECO:0000256" key="1">
    <source>
        <dbReference type="SAM" id="MobiDB-lite"/>
    </source>
</evidence>
<feature type="region of interest" description="Disordered" evidence="1">
    <location>
        <begin position="182"/>
        <end position="212"/>
    </location>
</feature>
<accession>A0AAE0TZX9</accession>
<keyword evidence="4" id="KW-1185">Reference proteome</keyword>
<dbReference type="EMBL" id="JAULSW010000004">
    <property type="protein sequence ID" value="KAK3385747.1"/>
    <property type="molecule type" value="Genomic_DNA"/>
</dbReference>
<reference evidence="3" key="2">
    <citation type="submission" date="2023-06" db="EMBL/GenBank/DDBJ databases">
        <authorList>
            <consortium name="Lawrence Berkeley National Laboratory"/>
            <person name="Haridas S."/>
            <person name="Hensen N."/>
            <person name="Bonometti L."/>
            <person name="Westerberg I."/>
            <person name="Brannstrom I.O."/>
            <person name="Guillou S."/>
            <person name="Cros-Aarteil S."/>
            <person name="Calhoun S."/>
            <person name="Kuo A."/>
            <person name="Mondo S."/>
            <person name="Pangilinan J."/>
            <person name="Riley R."/>
            <person name="LaButti K."/>
            <person name="Andreopoulos B."/>
            <person name="Lipzen A."/>
            <person name="Chen C."/>
            <person name="Yanf M."/>
            <person name="Daum C."/>
            <person name="Ng V."/>
            <person name="Clum A."/>
            <person name="Steindorff A."/>
            <person name="Ohm R."/>
            <person name="Martin F."/>
            <person name="Silar P."/>
            <person name="Natvig D."/>
            <person name="Lalanne C."/>
            <person name="Gautier V."/>
            <person name="Ament-velasquez S.L."/>
            <person name="Kruys A."/>
            <person name="Hutchinson M.I."/>
            <person name="Powell A.J."/>
            <person name="Barry K."/>
            <person name="Miller A.N."/>
            <person name="Grigoriev I.V."/>
            <person name="Debuchy R."/>
            <person name="Gladieux P."/>
            <person name="Thoren M.H."/>
            <person name="Johannesson H."/>
        </authorList>
    </citation>
    <scope>NUCLEOTIDE SEQUENCE</scope>
    <source>
        <strain evidence="3">CBS 232.78</strain>
    </source>
</reference>
<keyword evidence="2" id="KW-0732">Signal</keyword>
<reference evidence="3" key="1">
    <citation type="journal article" date="2023" name="Mol. Phylogenet. Evol.">
        <title>Genome-scale phylogeny and comparative genomics of the fungal order Sordariales.</title>
        <authorList>
            <person name="Hensen N."/>
            <person name="Bonometti L."/>
            <person name="Westerberg I."/>
            <person name="Brannstrom I.O."/>
            <person name="Guillou S."/>
            <person name="Cros-Aarteil S."/>
            <person name="Calhoun S."/>
            <person name="Haridas S."/>
            <person name="Kuo A."/>
            <person name="Mondo S."/>
            <person name="Pangilinan J."/>
            <person name="Riley R."/>
            <person name="LaButti K."/>
            <person name="Andreopoulos B."/>
            <person name="Lipzen A."/>
            <person name="Chen C."/>
            <person name="Yan M."/>
            <person name="Daum C."/>
            <person name="Ng V."/>
            <person name="Clum A."/>
            <person name="Steindorff A."/>
            <person name="Ohm R.A."/>
            <person name="Martin F."/>
            <person name="Silar P."/>
            <person name="Natvig D.O."/>
            <person name="Lalanne C."/>
            <person name="Gautier V."/>
            <person name="Ament-Velasquez S.L."/>
            <person name="Kruys A."/>
            <person name="Hutchinson M.I."/>
            <person name="Powell A.J."/>
            <person name="Barry K."/>
            <person name="Miller A.N."/>
            <person name="Grigoriev I.V."/>
            <person name="Debuchy R."/>
            <person name="Gladieux P."/>
            <person name="Hiltunen Thoren M."/>
            <person name="Johannesson H."/>
        </authorList>
    </citation>
    <scope>NUCLEOTIDE SEQUENCE</scope>
    <source>
        <strain evidence="3">CBS 232.78</strain>
    </source>
</reference>
<protein>
    <submittedName>
        <fullName evidence="3">Uncharacterized protein</fullName>
    </submittedName>
</protein>
<feature type="signal peptide" evidence="2">
    <location>
        <begin position="1"/>
        <end position="15"/>
    </location>
</feature>
<dbReference type="AlphaFoldDB" id="A0AAE0TZX9"/>
<dbReference type="Proteomes" id="UP001285441">
    <property type="component" value="Unassembled WGS sequence"/>
</dbReference>
<evidence type="ECO:0000313" key="4">
    <source>
        <dbReference type="Proteomes" id="UP001285441"/>
    </source>
</evidence>
<evidence type="ECO:0000313" key="3">
    <source>
        <dbReference type="EMBL" id="KAK3385747.1"/>
    </source>
</evidence>
<feature type="chain" id="PRO_5041925494" evidence="2">
    <location>
        <begin position="16"/>
        <end position="241"/>
    </location>
</feature>
<sequence length="241" mass="24866">MRATIILLSATAASALSDFSDGTRLFSRVHGGSLEARQAFDPGETTGRGSTCVEAFGAGYIECVPKSATRTRPLCYNPTQGQSCCDNLWGCPRNSFCLVQDLCCPNGLDAKTCAIKNSVTLPPDFGVSKTSTTKKPSTTAPSSSPSAYTDDPTLSTTESEAAPTSTDYDYDSTTTISKNTVISYPSTTTNPGTGGNYSSTSKTPSSTSSTSSTSAVATAGAVREEVAFVAAILGFAAAFVL</sequence>
<proteinExistence type="predicted"/>
<organism evidence="3 4">
    <name type="scientific">Podospora didyma</name>
    <dbReference type="NCBI Taxonomy" id="330526"/>
    <lineage>
        <taxon>Eukaryota</taxon>
        <taxon>Fungi</taxon>
        <taxon>Dikarya</taxon>
        <taxon>Ascomycota</taxon>
        <taxon>Pezizomycotina</taxon>
        <taxon>Sordariomycetes</taxon>
        <taxon>Sordariomycetidae</taxon>
        <taxon>Sordariales</taxon>
        <taxon>Podosporaceae</taxon>
        <taxon>Podospora</taxon>
    </lineage>
</organism>
<comment type="caution">
    <text evidence="3">The sequence shown here is derived from an EMBL/GenBank/DDBJ whole genome shotgun (WGS) entry which is preliminary data.</text>
</comment>
<evidence type="ECO:0000256" key="2">
    <source>
        <dbReference type="SAM" id="SignalP"/>
    </source>
</evidence>